<organism evidence="1 2">
    <name type="scientific">Psychrosphaera haliotis</name>
    <dbReference type="NCBI Taxonomy" id="555083"/>
    <lineage>
        <taxon>Bacteria</taxon>
        <taxon>Pseudomonadati</taxon>
        <taxon>Pseudomonadota</taxon>
        <taxon>Gammaproteobacteria</taxon>
        <taxon>Alteromonadales</taxon>
        <taxon>Pseudoalteromonadaceae</taxon>
        <taxon>Psychrosphaera</taxon>
    </lineage>
</organism>
<evidence type="ECO:0000313" key="1">
    <source>
        <dbReference type="EMBL" id="MUH71829.1"/>
    </source>
</evidence>
<dbReference type="PROSITE" id="PS51257">
    <property type="entry name" value="PROKAR_LIPOPROTEIN"/>
    <property type="match status" value="1"/>
</dbReference>
<proteinExistence type="predicted"/>
<name>A0A6N8F8U7_9GAMM</name>
<protein>
    <submittedName>
        <fullName evidence="1">Outer membrane protein assembly factor BamC</fullName>
    </submittedName>
</protein>
<gene>
    <name evidence="1" type="primary">bamC</name>
    <name evidence="1" type="ORF">GNP35_04665</name>
</gene>
<keyword evidence="2" id="KW-1185">Reference proteome</keyword>
<dbReference type="Gene3D" id="3.30.310.170">
    <property type="entry name" value="Outer membrane protein assembly factor BamC"/>
    <property type="match status" value="1"/>
</dbReference>
<dbReference type="Pfam" id="PF06804">
    <property type="entry name" value="Lipoprotein_18"/>
    <property type="match status" value="1"/>
</dbReference>
<dbReference type="InterPro" id="IPR010653">
    <property type="entry name" value="NlpB/DapX"/>
</dbReference>
<reference evidence="1 2" key="1">
    <citation type="submission" date="2019-11" db="EMBL/GenBank/DDBJ databases">
        <title>P. haliotis isolates from Z. marina roots.</title>
        <authorList>
            <person name="Cohen M."/>
            <person name="Jospin G."/>
            <person name="Eisen J.A."/>
            <person name="Coil D.A."/>
        </authorList>
    </citation>
    <scope>NUCLEOTIDE SEQUENCE [LARGE SCALE GENOMIC DNA]</scope>
    <source>
        <strain evidence="1 2">UCD-MCMsp1aY</strain>
    </source>
</reference>
<dbReference type="Proteomes" id="UP000439994">
    <property type="component" value="Unassembled WGS sequence"/>
</dbReference>
<accession>A0A6N8F8U7</accession>
<sequence>MEKCVKYLKPALLVTLVSLTTGCTSVKNWLTDTPNVKNTKQSTDTLVVPESLNTPVKSTEFHLVKGSKQANKSETVTSPSSVLEILQGSWVNTDDDNPYKIMLEKPTQVENFEQFINNGIEGLINSREYKLISNGDNYRVEVTKKTEVGFWFWKREVETERFVFEINYKVLPHGRSGEAFITPIELEKLSDTYAPKFSNEYRTQQLSIEMLNQLSLELDYQYRVVIQKQQVLTDVSLVMGTNPAGDHVITSQRDILFVFKKLEDIFEDLGFDIEEEDKKLFLYTLNYDKDDKSFFGSLFGSEYRNLLSLEAGEYEAVLVTTIDGVYIQFTNEEGQPLSQSQVLEIYNLIIKIIKEEEVEL</sequence>
<comment type="caution">
    <text evidence="1">The sequence shown here is derived from an EMBL/GenBank/DDBJ whole genome shotgun (WGS) entry which is preliminary data.</text>
</comment>
<evidence type="ECO:0000313" key="2">
    <source>
        <dbReference type="Proteomes" id="UP000439994"/>
    </source>
</evidence>
<dbReference type="EMBL" id="WOCD01000003">
    <property type="protein sequence ID" value="MUH71829.1"/>
    <property type="molecule type" value="Genomic_DNA"/>
</dbReference>
<dbReference type="OrthoDB" id="5598420at2"/>
<dbReference type="AlphaFoldDB" id="A0A6N8F8U7"/>
<dbReference type="InterPro" id="IPR042268">
    <property type="entry name" value="BamC_C"/>
</dbReference>